<gene>
    <name evidence="2" type="ORF">V5O48_018083</name>
</gene>
<reference evidence="2 3" key="1">
    <citation type="submission" date="2024-02" db="EMBL/GenBank/DDBJ databases">
        <title>A draft genome for the cacao thread blight pathogen Marasmius crinis-equi.</title>
        <authorList>
            <person name="Cohen S.P."/>
            <person name="Baruah I.K."/>
            <person name="Amoako-Attah I."/>
            <person name="Bukari Y."/>
            <person name="Meinhardt L.W."/>
            <person name="Bailey B.A."/>
        </authorList>
    </citation>
    <scope>NUCLEOTIDE SEQUENCE [LARGE SCALE GENOMIC DNA]</scope>
    <source>
        <strain evidence="2 3">GH-76</strain>
    </source>
</reference>
<sequence length="989" mass="113524">MSTLEQRAWIEQSVSDRVCPNCHRYFDTSYGRNTHLRQNLTCMGWISNSKQRAVEEPEDKEMAESGPFLDHGYTADMFETENDIFSWMDPQTDIEIGEAGPGPSTLAESQGLKRMLAGLPHALNQKQKEVVWEPHRNGGKVIRMSETLYEKWTAKFGLDQRDGPESVEDQLYAPFASKLDWRIAQWAITENVGQGSLDRLLKIPGVLERLELSFHNSRRLNKIVDAIPARGGSWHTKEFRFSDAPDETMSVRYRDPLEAIKALWGDPSLAEHLVYKPSKMFSDSAKTTLSYSEMWTGKWWWAMQNRLKSDATIAPVIIATDKTQLTQFSGSRSAYPVYITLGNIPRQLRRRPSQQACILIAYLPVGKIAKKGLAKREHNARYARLFHESMRFLLSPVAQVSKSGLEMVGGDGKVRRVHPIISCYVADYPEQCLVGCTKYGTCPKCQCSADDLQDMDEKPKRTQIWTIDVMDTARIQTRTVPQYVKYCMAREVSGYVYKPFWRDFWGTDVHMSMTPDVLHQLYQGVFKHLVGWCQEIMTEEELDRRVRCLPAAMGVRHFRKGWSALSQISGSERKHMARILLACLVGSVMPTQAIRACRAILDFVYLAQYTSHDEDTLLRMQKALETWEENRHAFVKQGTREDFNIPKFHSLVHYTEMIRLFGATDNYNTEMFERLHIDFAKKGWRASNKRNEFPQMTTWLSRQENVVAFNRYIRHRKREQQERQEREQRALGANKGVTTAEGDGQECLSATASEPPPTLALKLQSQRMLHLTKAPSAHRTIASLELSHNIPHFGRHLATFLSLHQGIQLGELPFTSLDLYQTLKFTCTNEEGDEIQETLHCSPTRRDPVIVLTKDSDCVSGLNGTRIGRVQAIFILPSVIKLQGLGSFTAPKSWPTYPLAYVEWYTKPMRSIHERDLHGFYSVSKAYGPDKTTPQWSFIPLCNIRQTCMLIPNFKKSPLSDEWTSQNVLDKADHFFVNNRQSVPRYKTF</sequence>
<feature type="compositionally biased region" description="Basic and acidic residues" evidence="1">
    <location>
        <begin position="719"/>
        <end position="729"/>
    </location>
</feature>
<comment type="caution">
    <text evidence="2">The sequence shown here is derived from an EMBL/GenBank/DDBJ whole genome shotgun (WGS) entry which is preliminary data.</text>
</comment>
<keyword evidence="3" id="KW-1185">Reference proteome</keyword>
<evidence type="ECO:0000256" key="1">
    <source>
        <dbReference type="SAM" id="MobiDB-lite"/>
    </source>
</evidence>
<protein>
    <submittedName>
        <fullName evidence="2">Uncharacterized protein</fullName>
    </submittedName>
</protein>
<dbReference type="Proteomes" id="UP001465976">
    <property type="component" value="Unassembled WGS sequence"/>
</dbReference>
<name>A0ABR3EM67_9AGAR</name>
<dbReference type="Pfam" id="PF18759">
    <property type="entry name" value="Plavaka"/>
    <property type="match status" value="1"/>
</dbReference>
<organism evidence="2 3">
    <name type="scientific">Marasmius crinis-equi</name>
    <dbReference type="NCBI Taxonomy" id="585013"/>
    <lineage>
        <taxon>Eukaryota</taxon>
        <taxon>Fungi</taxon>
        <taxon>Dikarya</taxon>
        <taxon>Basidiomycota</taxon>
        <taxon>Agaricomycotina</taxon>
        <taxon>Agaricomycetes</taxon>
        <taxon>Agaricomycetidae</taxon>
        <taxon>Agaricales</taxon>
        <taxon>Marasmiineae</taxon>
        <taxon>Marasmiaceae</taxon>
        <taxon>Marasmius</taxon>
    </lineage>
</organism>
<feature type="region of interest" description="Disordered" evidence="1">
    <location>
        <begin position="718"/>
        <end position="741"/>
    </location>
</feature>
<dbReference type="EMBL" id="JBAHYK010003076">
    <property type="protein sequence ID" value="KAL0563974.1"/>
    <property type="molecule type" value="Genomic_DNA"/>
</dbReference>
<evidence type="ECO:0000313" key="3">
    <source>
        <dbReference type="Proteomes" id="UP001465976"/>
    </source>
</evidence>
<accession>A0ABR3EM67</accession>
<dbReference type="InterPro" id="IPR041078">
    <property type="entry name" value="Plavaka"/>
</dbReference>
<proteinExistence type="predicted"/>
<evidence type="ECO:0000313" key="2">
    <source>
        <dbReference type="EMBL" id="KAL0563974.1"/>
    </source>
</evidence>